<evidence type="ECO:0000259" key="6">
    <source>
        <dbReference type="PROSITE" id="PS50123"/>
    </source>
</evidence>
<dbReference type="EC" id="2.1.1.80" evidence="2"/>
<dbReference type="InterPro" id="IPR050903">
    <property type="entry name" value="Bact_Chemotaxis_MeTrfase"/>
</dbReference>
<evidence type="ECO:0000256" key="1">
    <source>
        <dbReference type="ARBA" id="ARBA00001541"/>
    </source>
</evidence>
<proteinExistence type="predicted"/>
<dbReference type="EMBL" id="JAAKDE010000013">
    <property type="protein sequence ID" value="MBA2133337.1"/>
    <property type="molecule type" value="Genomic_DNA"/>
</dbReference>
<evidence type="ECO:0000256" key="2">
    <source>
        <dbReference type="ARBA" id="ARBA00012534"/>
    </source>
</evidence>
<dbReference type="SUPFAM" id="SSF47757">
    <property type="entry name" value="Chemotaxis receptor methyltransferase CheR, N-terminal domain"/>
    <property type="match status" value="1"/>
</dbReference>
<sequence>MLNKSVLPPTDQEIKKICGIINETLGFNYTAQKKYLIENRLNKRLLQLGFDNYRSYLDLLQQDPEERNILCELLTTNVTSFFREPVQFEYLAGTVLPRFSAEKKGPKKIRCWSAGSSSGEEAYSIAITCHETLGQSWDIKVLATDVSVEQLKIGSLGSFPREKLASVPAHWRVKYFRPDKANPDHFCVVPELRRDVLFRAANLLDVNSLPSHIRMDIIFCRNVFIYLSKEARAQILNHFYFRLNDGGYLFLGHSESIDTASDQRWLSLGKSIYKKRQVS</sequence>
<evidence type="ECO:0000313" key="8">
    <source>
        <dbReference type="Proteomes" id="UP000657177"/>
    </source>
</evidence>
<dbReference type="Proteomes" id="UP000657177">
    <property type="component" value="Unassembled WGS sequence"/>
</dbReference>
<feature type="domain" description="CheR-type methyltransferase" evidence="6">
    <location>
        <begin position="2"/>
        <end position="278"/>
    </location>
</feature>
<organism evidence="7 8">
    <name type="scientific">Capillibacterium thermochitinicola</name>
    <dbReference type="NCBI Taxonomy" id="2699427"/>
    <lineage>
        <taxon>Bacteria</taxon>
        <taxon>Bacillati</taxon>
        <taxon>Bacillota</taxon>
        <taxon>Capillibacterium</taxon>
    </lineage>
</organism>
<dbReference type="PROSITE" id="PS50123">
    <property type="entry name" value="CHER"/>
    <property type="match status" value="1"/>
</dbReference>
<evidence type="ECO:0000256" key="5">
    <source>
        <dbReference type="ARBA" id="ARBA00022691"/>
    </source>
</evidence>
<gene>
    <name evidence="7" type="ORF">G5B42_07245</name>
</gene>
<dbReference type="PANTHER" id="PTHR24422">
    <property type="entry name" value="CHEMOTAXIS PROTEIN METHYLTRANSFERASE"/>
    <property type="match status" value="1"/>
</dbReference>
<dbReference type="InterPro" id="IPR000780">
    <property type="entry name" value="CheR_MeTrfase"/>
</dbReference>
<dbReference type="SUPFAM" id="SSF53335">
    <property type="entry name" value="S-adenosyl-L-methionine-dependent methyltransferases"/>
    <property type="match status" value="1"/>
</dbReference>
<dbReference type="AlphaFoldDB" id="A0A8J6LSM8"/>
<dbReference type="RefSeq" id="WP_181339784.1">
    <property type="nucleotide sequence ID" value="NZ_JAAKDE010000013.1"/>
</dbReference>
<accession>A0A8J6LSM8</accession>
<dbReference type="InterPro" id="IPR026024">
    <property type="entry name" value="Chemotaxis_MeTrfase_CheR"/>
</dbReference>
<dbReference type="PANTHER" id="PTHR24422:SF19">
    <property type="entry name" value="CHEMOTAXIS PROTEIN METHYLTRANSFERASE"/>
    <property type="match status" value="1"/>
</dbReference>
<comment type="caution">
    <text evidence="7">The sequence shown here is derived from an EMBL/GenBank/DDBJ whole genome shotgun (WGS) entry which is preliminary data.</text>
</comment>
<keyword evidence="4" id="KW-0808">Transferase</keyword>
<evidence type="ECO:0000256" key="4">
    <source>
        <dbReference type="ARBA" id="ARBA00022679"/>
    </source>
</evidence>
<dbReference type="Gene3D" id="1.10.155.10">
    <property type="entry name" value="Chemotaxis receptor methyltransferase CheR, N-terminal domain"/>
    <property type="match status" value="1"/>
</dbReference>
<dbReference type="PRINTS" id="PR00996">
    <property type="entry name" value="CHERMTFRASE"/>
</dbReference>
<dbReference type="PIRSF" id="PIRSF000410">
    <property type="entry name" value="CheR"/>
    <property type="match status" value="1"/>
</dbReference>
<dbReference type="InterPro" id="IPR022641">
    <property type="entry name" value="CheR_N"/>
</dbReference>
<comment type="catalytic activity">
    <reaction evidence="1">
        <text>L-glutamyl-[protein] + S-adenosyl-L-methionine = [protein]-L-glutamate 5-O-methyl ester + S-adenosyl-L-homocysteine</text>
        <dbReference type="Rhea" id="RHEA:24452"/>
        <dbReference type="Rhea" id="RHEA-COMP:10208"/>
        <dbReference type="Rhea" id="RHEA-COMP:10311"/>
        <dbReference type="ChEBI" id="CHEBI:29973"/>
        <dbReference type="ChEBI" id="CHEBI:57856"/>
        <dbReference type="ChEBI" id="CHEBI:59789"/>
        <dbReference type="ChEBI" id="CHEBI:82795"/>
        <dbReference type="EC" id="2.1.1.80"/>
    </reaction>
</comment>
<dbReference type="SMART" id="SM00138">
    <property type="entry name" value="MeTrc"/>
    <property type="match status" value="1"/>
</dbReference>
<dbReference type="InterPro" id="IPR022642">
    <property type="entry name" value="CheR_C"/>
</dbReference>
<dbReference type="GO" id="GO:0032259">
    <property type="term" value="P:methylation"/>
    <property type="evidence" value="ECO:0007669"/>
    <property type="project" value="UniProtKB-KW"/>
</dbReference>
<dbReference type="InterPro" id="IPR029063">
    <property type="entry name" value="SAM-dependent_MTases_sf"/>
</dbReference>
<dbReference type="Pfam" id="PF03705">
    <property type="entry name" value="CheR_N"/>
    <property type="match status" value="1"/>
</dbReference>
<protein>
    <recommendedName>
        <fullName evidence="2">protein-glutamate O-methyltransferase</fullName>
        <ecNumber evidence="2">2.1.1.80</ecNumber>
    </recommendedName>
</protein>
<evidence type="ECO:0000256" key="3">
    <source>
        <dbReference type="ARBA" id="ARBA00022603"/>
    </source>
</evidence>
<dbReference type="Pfam" id="PF01739">
    <property type="entry name" value="CheR"/>
    <property type="match status" value="1"/>
</dbReference>
<keyword evidence="8" id="KW-1185">Reference proteome</keyword>
<dbReference type="Gene3D" id="3.40.50.150">
    <property type="entry name" value="Vaccinia Virus protein VP39"/>
    <property type="match status" value="1"/>
</dbReference>
<reference evidence="7" key="1">
    <citation type="submission" date="2020-06" db="EMBL/GenBank/DDBJ databases">
        <title>Novel chitinolytic bacterium.</title>
        <authorList>
            <person name="Ungkulpasvich U."/>
            <person name="Kosugi A."/>
            <person name="Uke A."/>
        </authorList>
    </citation>
    <scope>NUCLEOTIDE SEQUENCE</scope>
    <source>
        <strain evidence="7">UUS1-1</strain>
    </source>
</reference>
<keyword evidence="5" id="KW-0949">S-adenosyl-L-methionine</keyword>
<dbReference type="InterPro" id="IPR036804">
    <property type="entry name" value="CheR_N_sf"/>
</dbReference>
<name>A0A8J6LSM8_9FIRM</name>
<dbReference type="GO" id="GO:0008983">
    <property type="term" value="F:protein-glutamate O-methyltransferase activity"/>
    <property type="evidence" value="ECO:0007669"/>
    <property type="project" value="UniProtKB-EC"/>
</dbReference>
<keyword evidence="3" id="KW-0489">Methyltransferase</keyword>
<evidence type="ECO:0000313" key="7">
    <source>
        <dbReference type="EMBL" id="MBA2133337.1"/>
    </source>
</evidence>